<feature type="region of interest" description="Disordered" evidence="3">
    <location>
        <begin position="1"/>
        <end position="94"/>
    </location>
</feature>
<feature type="compositionally biased region" description="Basic and acidic residues" evidence="3">
    <location>
        <begin position="593"/>
        <end position="608"/>
    </location>
</feature>
<feature type="region of interest" description="Disordered" evidence="3">
    <location>
        <begin position="115"/>
        <end position="139"/>
    </location>
</feature>
<keyword evidence="2" id="KW-0964">Secreted</keyword>
<dbReference type="PRINTS" id="PR00313">
    <property type="entry name" value="CABNDNGRPT"/>
</dbReference>
<dbReference type="SUPFAM" id="SSF51120">
    <property type="entry name" value="beta-Roll"/>
    <property type="match status" value="7"/>
</dbReference>
<dbReference type="PANTHER" id="PTHR38340:SF1">
    <property type="entry name" value="S-LAYER PROTEIN"/>
    <property type="match status" value="1"/>
</dbReference>
<dbReference type="InterPro" id="IPR018511">
    <property type="entry name" value="Hemolysin-typ_Ca-bd_CS"/>
</dbReference>
<dbReference type="InterPro" id="IPR050557">
    <property type="entry name" value="RTX_toxin/Mannuronan_C5-epim"/>
</dbReference>
<sequence length="1384" mass="135119">MAEYFGGSSNDTLVGTTGRDTISGNAGNDTLDGSGDDDTIYGGDGNDVLLGGPGADSLDGGGGDDVLQGGSGTDRLTAGPGADTLNGGTDNDTLWGGADDDRLYGGGADDTVFGGTGADTLSGGDGADRLHAGDDDDTLYGGAGNDALFGEGGRDTLQGGTGADVIDGGLGSDTLSYASSEAGVNVRLSDGGPTTGGGGDAEGDTISGIDSLQGSQSGDMLTGYDGTHDGGTISNSLGGMGGDDTIDGAAGNDLLSGGAGSDTIQGGADHDTIYGGGGSDRLEGGSGADTIEGGGGADTILGGDGDDVIHGDAAAGATAGPSHMSWLDFGPAGTDLAAGGTIEADGLYMHAVFTDMGGNTGVSISDNTQYVGAGEPFATTSSLLLQGGAGPDMRADLYFEATETSGLRDAVSGLTFRLNDVDVDAWQDIVTVEAWDEFGNPLTVTLSPGDPVNDTVAGQTVTAGGGANTAAELGGSVLVSVSGAVHHLRISYSNGGGGEQALLISDLHYSSMVPTASDDSIDGGAGNDLIYGGAGTDGIFGGDGNDTIHGGDGDDRIESGAGADIVYGGAGNDVIDDAAGTGSSGNDLVHAGSGDDRVRTGDGGDTLHGEAGADQLSGEGGDDTLYGGDGADELFGGEGDDTLFGGAGADRMLGDAGADLLTGGDGDDVLFGGAGNDTLSGGPGSDTLYGGDDADTFAIDMGGGYDVVVGGEGGIDDDHLDLTAIDLSTYGPGIGVTLVATGNEAGTGGVMGYDGGRYSEIERFTLTGGNDSADFSVTTIGTSVDAGAGNDTLIGGGGDDTLTGGAGDDRIVLRDGFGDDSLDGGAGTDTLDGGSVTGTLTVVYSAAGAGTLAGGGDLLTFASMERLVTGSGGDTVTGSSGGDRIETGAGADVVFGGGGNDSVDGGSGDDLLDGGDGNDTLTGGAGADTLIGGAGTDTLYGGADSDTFALTDGFGTDIIQGGELGVDVDTIDASALTSGTTVVFTGDEAGILTGLGGGATSFSQIEALILTAQHDTLDASAATASVTADAGAGDDALAGGAGADTLSGGDGDDTLSGGAGDDSMAGGAGNDRMQGGAGADRLEGGLGDDTLEGGLGADTLSGGAGNDDITVASGDTVYGGDGDDHIRLADLGEAPGGTIHVFGGEGGETGGDTLDLGTLADLRTLVYTNADPDVGGGLAGHVFLDDGTRLDFDGIETVICFTPGTRLATARGLRDVADLAPGDMVVTRDHGLQPVRWIGRRRVSGAGRFAPIEFAPRSLTGLERRIRVSPQHRMLINGPRAELLFGEREVLAAATHLVDGRGIRQVAGGEVDYVHILFDAHEIVYAEGAATESFHPGDVGLASLAPAAREELFALFPELRALPAAYGDTARRTLKRHEARLVTA</sequence>
<dbReference type="InterPro" id="IPR028992">
    <property type="entry name" value="Hedgehog/Intein_dom"/>
</dbReference>
<dbReference type="Pfam" id="PF13403">
    <property type="entry name" value="Hint_2"/>
    <property type="match status" value="1"/>
</dbReference>
<dbReference type="Proteomes" id="UP000184292">
    <property type="component" value="Unassembled WGS sequence"/>
</dbReference>
<dbReference type="PROSITE" id="PS00330">
    <property type="entry name" value="HEMOLYSIN_CALCIUM"/>
    <property type="match status" value="19"/>
</dbReference>
<dbReference type="SUPFAM" id="SSF51294">
    <property type="entry name" value="Hedgehog/intein (Hint) domain"/>
    <property type="match status" value="1"/>
</dbReference>
<dbReference type="Pfam" id="PF00353">
    <property type="entry name" value="HemolysinCabind"/>
    <property type="match status" value="15"/>
</dbReference>
<proteinExistence type="predicted"/>
<dbReference type="RefSeq" id="WP_073326205.1">
    <property type="nucleotide sequence ID" value="NZ_FQYO01000001.1"/>
</dbReference>
<protein>
    <submittedName>
        <fullName evidence="5">Hemolysin-type calcium-binding repeat-containing protein</fullName>
    </submittedName>
</protein>
<reference evidence="5 6" key="1">
    <citation type="submission" date="2016-11" db="EMBL/GenBank/DDBJ databases">
        <authorList>
            <person name="Jaros S."/>
            <person name="Januszkiewicz K."/>
            <person name="Wedrychowicz H."/>
        </authorList>
    </citation>
    <scope>NUCLEOTIDE SEQUENCE [LARGE SCALE GENOMIC DNA]</scope>
    <source>
        <strain evidence="5 6">DSM 100565</strain>
    </source>
</reference>
<dbReference type="Gene3D" id="2.150.10.10">
    <property type="entry name" value="Serralysin-like metalloprotease, C-terminal"/>
    <property type="match status" value="11"/>
</dbReference>
<evidence type="ECO:0000259" key="4">
    <source>
        <dbReference type="Pfam" id="PF13403"/>
    </source>
</evidence>
<evidence type="ECO:0000313" key="5">
    <source>
        <dbReference type="EMBL" id="SHI36903.1"/>
    </source>
</evidence>
<dbReference type="EMBL" id="FQYO01000001">
    <property type="protein sequence ID" value="SHI36903.1"/>
    <property type="molecule type" value="Genomic_DNA"/>
</dbReference>
<feature type="compositionally biased region" description="Polar residues" evidence="3">
    <location>
        <begin position="7"/>
        <end position="28"/>
    </location>
</feature>
<dbReference type="InterPro" id="IPR036844">
    <property type="entry name" value="Hint_dom_sf"/>
</dbReference>
<feature type="domain" description="Hedgehog/Intein (Hint)" evidence="4">
    <location>
        <begin position="1199"/>
        <end position="1338"/>
    </location>
</feature>
<dbReference type="PANTHER" id="PTHR38340">
    <property type="entry name" value="S-LAYER PROTEIN"/>
    <property type="match status" value="1"/>
</dbReference>
<gene>
    <name evidence="5" type="ORF">SAMN05444417_0479</name>
</gene>
<evidence type="ECO:0000313" key="6">
    <source>
        <dbReference type="Proteomes" id="UP000184292"/>
    </source>
</evidence>
<evidence type="ECO:0000256" key="3">
    <source>
        <dbReference type="SAM" id="MobiDB-lite"/>
    </source>
</evidence>
<comment type="subcellular location">
    <subcellularLocation>
        <location evidence="1">Secreted</location>
    </subcellularLocation>
</comment>
<feature type="region of interest" description="Disordered" evidence="3">
    <location>
        <begin position="1043"/>
        <end position="1107"/>
    </location>
</feature>
<evidence type="ECO:0000256" key="1">
    <source>
        <dbReference type="ARBA" id="ARBA00004613"/>
    </source>
</evidence>
<name>A0A1M6AL16_9RHOB</name>
<feature type="compositionally biased region" description="Gly residues" evidence="3">
    <location>
        <begin position="51"/>
        <end position="72"/>
    </location>
</feature>
<feature type="region of interest" description="Disordered" evidence="3">
    <location>
        <begin position="578"/>
        <end position="632"/>
    </location>
</feature>
<dbReference type="GO" id="GO:0005509">
    <property type="term" value="F:calcium ion binding"/>
    <property type="evidence" value="ECO:0007669"/>
    <property type="project" value="InterPro"/>
</dbReference>
<dbReference type="OrthoDB" id="6305173at2"/>
<accession>A0A1M6AL16</accession>
<dbReference type="GO" id="GO:0005576">
    <property type="term" value="C:extracellular region"/>
    <property type="evidence" value="ECO:0007669"/>
    <property type="project" value="UniProtKB-SubCell"/>
</dbReference>
<keyword evidence="6" id="KW-1185">Reference proteome</keyword>
<feature type="region of interest" description="Disordered" evidence="3">
    <location>
        <begin position="897"/>
        <end position="916"/>
    </location>
</feature>
<evidence type="ECO:0000256" key="2">
    <source>
        <dbReference type="ARBA" id="ARBA00022525"/>
    </source>
</evidence>
<organism evidence="5 6">
    <name type="scientific">Wenxinia saemankumensis</name>
    <dbReference type="NCBI Taxonomy" id="1447782"/>
    <lineage>
        <taxon>Bacteria</taxon>
        <taxon>Pseudomonadati</taxon>
        <taxon>Pseudomonadota</taxon>
        <taxon>Alphaproteobacteria</taxon>
        <taxon>Rhodobacterales</taxon>
        <taxon>Roseobacteraceae</taxon>
        <taxon>Wenxinia</taxon>
    </lineage>
</organism>
<dbReference type="InterPro" id="IPR001343">
    <property type="entry name" value="Hemolysn_Ca-bd"/>
</dbReference>
<dbReference type="InterPro" id="IPR011049">
    <property type="entry name" value="Serralysin-like_metalloprot_C"/>
</dbReference>
<dbReference type="STRING" id="1447782.SAMN05444417_0479"/>
<feature type="compositionally biased region" description="Gly residues" evidence="3">
    <location>
        <begin position="897"/>
        <end position="908"/>
    </location>
</feature>